<feature type="compositionally biased region" description="Basic residues" evidence="1">
    <location>
        <begin position="233"/>
        <end position="248"/>
    </location>
</feature>
<reference evidence="2 3" key="1">
    <citation type="submission" date="2023-05" db="EMBL/GenBank/DDBJ databases">
        <title>B98-5 Cell Line De Novo Hybrid Assembly: An Optical Mapping Approach.</title>
        <authorList>
            <person name="Kananen K."/>
            <person name="Auerbach J.A."/>
            <person name="Kautto E."/>
            <person name="Blachly J.S."/>
        </authorList>
    </citation>
    <scope>NUCLEOTIDE SEQUENCE [LARGE SCALE GENOMIC DNA]</scope>
    <source>
        <strain evidence="2">B95-8</strain>
        <tissue evidence="2">Cell line</tissue>
    </source>
</reference>
<evidence type="ECO:0000313" key="2">
    <source>
        <dbReference type="EMBL" id="KAK2087832.1"/>
    </source>
</evidence>
<feature type="region of interest" description="Disordered" evidence="1">
    <location>
        <begin position="118"/>
        <end position="273"/>
    </location>
</feature>
<gene>
    <name evidence="2" type="ORF">P7K49_033739</name>
</gene>
<comment type="caution">
    <text evidence="2">The sequence shown here is derived from an EMBL/GenBank/DDBJ whole genome shotgun (WGS) entry which is preliminary data.</text>
</comment>
<sequence length="273" mass="30125">MVTSMNKSYLTWATYAGPCARLSIGFTLLNLNDHTKEDFRERKTRTTVAQQVSSGVVIKPAPKCRGRPWEPRPSRWVAQVGMGTDKKAAAGTHGEARMCWGSGSRVHTYRGAGERAMRVHGPMPREDSERVREADGGKHKQRGLGDLHPTAAPAPAASGCGAQPGRVEQPGEWQHREAPQQRQPPVRPYGSDQLVTARYQRRPGGKERARLWPGIGLPARPGPARPGPAGHRVANRRRCRHLSQRRAHFRAEARLTSEALLPVSPGRRHGNLN</sequence>
<keyword evidence="3" id="KW-1185">Reference proteome</keyword>
<organism evidence="2 3">
    <name type="scientific">Saguinus oedipus</name>
    <name type="common">Cotton-top tamarin</name>
    <name type="synonym">Oedipomidas oedipus</name>
    <dbReference type="NCBI Taxonomy" id="9490"/>
    <lineage>
        <taxon>Eukaryota</taxon>
        <taxon>Metazoa</taxon>
        <taxon>Chordata</taxon>
        <taxon>Craniata</taxon>
        <taxon>Vertebrata</taxon>
        <taxon>Euteleostomi</taxon>
        <taxon>Mammalia</taxon>
        <taxon>Eutheria</taxon>
        <taxon>Euarchontoglires</taxon>
        <taxon>Primates</taxon>
        <taxon>Haplorrhini</taxon>
        <taxon>Platyrrhini</taxon>
        <taxon>Cebidae</taxon>
        <taxon>Callitrichinae</taxon>
        <taxon>Saguinus</taxon>
    </lineage>
</organism>
<feature type="compositionally biased region" description="Basic and acidic residues" evidence="1">
    <location>
        <begin position="118"/>
        <end position="138"/>
    </location>
</feature>
<protein>
    <submittedName>
        <fullName evidence="2">Uncharacterized protein</fullName>
    </submittedName>
</protein>
<dbReference type="Proteomes" id="UP001266305">
    <property type="component" value="Unassembled WGS sequence"/>
</dbReference>
<name>A0ABQ9TUL4_SAGOE</name>
<accession>A0ABQ9TUL4</accession>
<evidence type="ECO:0000313" key="3">
    <source>
        <dbReference type="Proteomes" id="UP001266305"/>
    </source>
</evidence>
<dbReference type="EMBL" id="JASSZA010000019">
    <property type="protein sequence ID" value="KAK2087832.1"/>
    <property type="molecule type" value="Genomic_DNA"/>
</dbReference>
<evidence type="ECO:0000256" key="1">
    <source>
        <dbReference type="SAM" id="MobiDB-lite"/>
    </source>
</evidence>
<proteinExistence type="predicted"/>
<feature type="compositionally biased region" description="Low complexity" evidence="1">
    <location>
        <begin position="151"/>
        <end position="165"/>
    </location>
</feature>